<proteinExistence type="predicted"/>
<dbReference type="EMBL" id="JASBWT010000046">
    <property type="protein sequence ID" value="KAJ9091779.1"/>
    <property type="molecule type" value="Genomic_DNA"/>
</dbReference>
<sequence length="725" mass="80849">MLRPTNKDRLPTDVIPSHYDLAFKTDIESGTFDGKAIIHLTVRQQTCIIYLNAHETLGLREIKLLRKGTGAIVFPLVEKRQGVVQRAPLAYLDENDQLVLKLIEGEDLSVGEAGVTLQFSWKSSLRDDTKGYYTSPYGAPVDGQRRRFALTHFECDSARKAYPSWDEPSLKATFSISMIAKDEMKCLSCMPETTAPNATQLVLADSLGAQMSTYLTAMACGPFKCLSDSYVSVLNGKTIPLATWATEEDYKDTWFTLESMKGSLAHFEELFQLPYPLPKLDLLSAANFTFGAMENFGLMFRALTFDASRDTHAILDETLQTIQELEGTWDEICYSKSPAVVAMIAAYVGEEKFFKGIREFLRKPHSVATRHDLWKAIADSEKDVVSFAQKWITAEGYPVITVKKTETGISLSQKRFLQTGDLKEQEDGVVWPIPLNIKTFSGNVIENSELLYEKEITMSVSPDAVFKLNADSRCLYLVQYPLEMLQNLMQLAGDPSAGISAEDRIGLLNECVMLAAAGHYPPSIPLDLALCMKNERRHLWGLNTRVTVGLKALMREIFVPMTKHLSFDNKRNEPVKAPVARVAAIVGAMLGEDPDVTTEALRRFDEFVETNDIDRIPSDFRSIIMGKAVEVRGVSATKRLKEFYLSSSDDVAQQQALVALASILDEPDLIKTMDWTLKHALPHHLRHVISAATRNANGCEAAIIWLMENFGRVSAVRSTVPKSSS</sequence>
<reference evidence="1" key="1">
    <citation type="submission" date="2023-04" db="EMBL/GenBank/DDBJ databases">
        <title>Draft Genome sequencing of Naganishia species isolated from polar environments using Oxford Nanopore Technology.</title>
        <authorList>
            <person name="Leo P."/>
            <person name="Venkateswaran K."/>
        </authorList>
    </citation>
    <scope>NUCLEOTIDE SEQUENCE</scope>
    <source>
        <strain evidence="1">MNA-CCFEE 5423</strain>
    </source>
</reference>
<protein>
    <submittedName>
        <fullName evidence="1">Uncharacterized protein</fullName>
    </submittedName>
</protein>
<keyword evidence="2" id="KW-1185">Reference proteome</keyword>
<name>A0ACC2UXH2_9TREE</name>
<accession>A0ACC2UXH2</accession>
<evidence type="ECO:0000313" key="2">
    <source>
        <dbReference type="Proteomes" id="UP001227268"/>
    </source>
</evidence>
<dbReference type="Proteomes" id="UP001227268">
    <property type="component" value="Unassembled WGS sequence"/>
</dbReference>
<evidence type="ECO:0000313" key="1">
    <source>
        <dbReference type="EMBL" id="KAJ9091779.1"/>
    </source>
</evidence>
<gene>
    <name evidence="1" type="ORF">QFC21_007082</name>
</gene>
<organism evidence="1 2">
    <name type="scientific">Naganishia friedmannii</name>
    <dbReference type="NCBI Taxonomy" id="89922"/>
    <lineage>
        <taxon>Eukaryota</taxon>
        <taxon>Fungi</taxon>
        <taxon>Dikarya</taxon>
        <taxon>Basidiomycota</taxon>
        <taxon>Agaricomycotina</taxon>
        <taxon>Tremellomycetes</taxon>
        <taxon>Filobasidiales</taxon>
        <taxon>Filobasidiaceae</taxon>
        <taxon>Naganishia</taxon>
    </lineage>
</organism>
<comment type="caution">
    <text evidence="1">The sequence shown here is derived from an EMBL/GenBank/DDBJ whole genome shotgun (WGS) entry which is preliminary data.</text>
</comment>